<evidence type="ECO:0000313" key="1">
    <source>
        <dbReference type="EMBL" id="RPD59064.1"/>
    </source>
</evidence>
<accession>A0A5C2S7K6</accession>
<reference evidence="1" key="1">
    <citation type="journal article" date="2018" name="Genome Biol. Evol.">
        <title>Genomics and development of Lentinus tigrinus, a white-rot wood-decaying mushroom with dimorphic fruiting bodies.</title>
        <authorList>
            <person name="Wu B."/>
            <person name="Xu Z."/>
            <person name="Knudson A."/>
            <person name="Carlson A."/>
            <person name="Chen N."/>
            <person name="Kovaka S."/>
            <person name="LaButti K."/>
            <person name="Lipzen A."/>
            <person name="Pennachio C."/>
            <person name="Riley R."/>
            <person name="Schakwitz W."/>
            <person name="Umezawa K."/>
            <person name="Ohm R.A."/>
            <person name="Grigoriev I.V."/>
            <person name="Nagy L.G."/>
            <person name="Gibbons J."/>
            <person name="Hibbett D."/>
        </authorList>
    </citation>
    <scope>NUCLEOTIDE SEQUENCE [LARGE SCALE GENOMIC DNA]</scope>
    <source>
        <strain evidence="1">ALCF2SS1-6</strain>
    </source>
</reference>
<keyword evidence="2" id="KW-1185">Reference proteome</keyword>
<dbReference type="Gene3D" id="3.80.10.10">
    <property type="entry name" value="Ribonuclease Inhibitor"/>
    <property type="match status" value="1"/>
</dbReference>
<sequence length="236" mass="26449">MNKAIATYTQLWGLSIHATSFEISTFAAIAAFPCLDSLELSVFLRADEIKSHLEPSRAHFPALRDFAIRASGPVVEAILVHLPVGVLTTLQLDLEACLEGPTYMEHVFERLVEKTSDSLRELSVQDRTKRDGLQNAETTQWYDLNLLRSLARLKQLRCFTLHNSDLSDDDLPILARWWPTLVHLDLGTYDRHAKVSEWKSRLTSAAHSIVKSSFPHLSSVALPVALPPDEPRVGSQ</sequence>
<dbReference type="AlphaFoldDB" id="A0A5C2S7K6"/>
<dbReference type="EMBL" id="ML122272">
    <property type="protein sequence ID" value="RPD59064.1"/>
    <property type="molecule type" value="Genomic_DNA"/>
</dbReference>
<name>A0A5C2S7K6_9APHY</name>
<dbReference type="InterPro" id="IPR032675">
    <property type="entry name" value="LRR_dom_sf"/>
</dbReference>
<organism evidence="1 2">
    <name type="scientific">Lentinus tigrinus ALCF2SS1-6</name>
    <dbReference type="NCBI Taxonomy" id="1328759"/>
    <lineage>
        <taxon>Eukaryota</taxon>
        <taxon>Fungi</taxon>
        <taxon>Dikarya</taxon>
        <taxon>Basidiomycota</taxon>
        <taxon>Agaricomycotina</taxon>
        <taxon>Agaricomycetes</taxon>
        <taxon>Polyporales</taxon>
        <taxon>Polyporaceae</taxon>
        <taxon>Lentinus</taxon>
    </lineage>
</organism>
<dbReference type="SUPFAM" id="SSF52047">
    <property type="entry name" value="RNI-like"/>
    <property type="match status" value="1"/>
</dbReference>
<evidence type="ECO:0008006" key="3">
    <source>
        <dbReference type="Google" id="ProtNLM"/>
    </source>
</evidence>
<dbReference type="OrthoDB" id="2663142at2759"/>
<proteinExistence type="predicted"/>
<dbReference type="STRING" id="1328759.A0A5C2S7K6"/>
<dbReference type="Proteomes" id="UP000313359">
    <property type="component" value="Unassembled WGS sequence"/>
</dbReference>
<protein>
    <recommendedName>
        <fullName evidence="3">F-box domain-containing protein</fullName>
    </recommendedName>
</protein>
<gene>
    <name evidence="1" type="ORF">L227DRAFT_612442</name>
</gene>
<evidence type="ECO:0000313" key="2">
    <source>
        <dbReference type="Proteomes" id="UP000313359"/>
    </source>
</evidence>